<dbReference type="InterPro" id="IPR032870">
    <property type="entry name" value="ALKBH7-like"/>
</dbReference>
<dbReference type="OMA" id="VEPHMKR"/>
<dbReference type="PANTHER" id="PTHR21052">
    <property type="entry name" value="SPERMATOGENESIS ASSOCIATED 11-RELATED"/>
    <property type="match status" value="1"/>
</dbReference>
<reference evidence="3 4" key="1">
    <citation type="journal article" date="2014" name="Nat. Commun.">
        <title>Molecular traces of alternative social organization in a termite genome.</title>
        <authorList>
            <person name="Terrapon N."/>
            <person name="Li C."/>
            <person name="Robertson H.M."/>
            <person name="Ji L."/>
            <person name="Meng X."/>
            <person name="Booth W."/>
            <person name="Chen Z."/>
            <person name="Childers C.P."/>
            <person name="Glastad K.M."/>
            <person name="Gokhale K."/>
            <person name="Gowin J."/>
            <person name="Gronenberg W."/>
            <person name="Hermansen R.A."/>
            <person name="Hu H."/>
            <person name="Hunt B.G."/>
            <person name="Huylmans A.K."/>
            <person name="Khalil S.M."/>
            <person name="Mitchell R.D."/>
            <person name="Munoz-Torres M.C."/>
            <person name="Mustard J.A."/>
            <person name="Pan H."/>
            <person name="Reese J.T."/>
            <person name="Scharf M.E."/>
            <person name="Sun F."/>
            <person name="Vogel H."/>
            <person name="Xiao J."/>
            <person name="Yang W."/>
            <person name="Yang Z."/>
            <person name="Yang Z."/>
            <person name="Zhou J."/>
            <person name="Zhu J."/>
            <person name="Brent C.S."/>
            <person name="Elsik C.G."/>
            <person name="Goodisman M.A."/>
            <person name="Liberles D.A."/>
            <person name="Roe R.M."/>
            <person name="Vargo E.L."/>
            <person name="Vilcinskas A."/>
            <person name="Wang J."/>
            <person name="Bornberg-Bauer E."/>
            <person name="Korb J."/>
            <person name="Zhang G."/>
            <person name="Liebig J."/>
        </authorList>
    </citation>
    <scope>NUCLEOTIDE SEQUENCE [LARGE SCALE GENOMIC DNA]</scope>
    <source>
        <tissue evidence="3">Whole organism</tissue>
    </source>
</reference>
<dbReference type="STRING" id="136037.A0A067QZY7"/>
<dbReference type="GO" id="GO:0006974">
    <property type="term" value="P:DNA damage response"/>
    <property type="evidence" value="ECO:0007669"/>
    <property type="project" value="InterPro"/>
</dbReference>
<dbReference type="SUPFAM" id="SSF51197">
    <property type="entry name" value="Clavaminate synthase-like"/>
    <property type="match status" value="1"/>
</dbReference>
<evidence type="ECO:0000313" key="3">
    <source>
        <dbReference type="EMBL" id="KDR16017.1"/>
    </source>
</evidence>
<dbReference type="AlphaFoldDB" id="A0A067QZY7"/>
<dbReference type="GO" id="GO:0006631">
    <property type="term" value="P:fatty acid metabolic process"/>
    <property type="evidence" value="ECO:0007669"/>
    <property type="project" value="TreeGrafter"/>
</dbReference>
<dbReference type="Proteomes" id="UP000027135">
    <property type="component" value="Unassembled WGS sequence"/>
</dbReference>
<evidence type="ECO:0000256" key="1">
    <source>
        <dbReference type="ARBA" id="ARBA00001954"/>
    </source>
</evidence>
<evidence type="ECO:0000313" key="4">
    <source>
        <dbReference type="Proteomes" id="UP000027135"/>
    </source>
</evidence>
<comment type="cofactor">
    <cofactor evidence="1">
        <name>Fe(2+)</name>
        <dbReference type="ChEBI" id="CHEBI:29033"/>
    </cofactor>
</comment>
<organism evidence="3 4">
    <name type="scientific">Zootermopsis nevadensis</name>
    <name type="common">Dampwood termite</name>
    <dbReference type="NCBI Taxonomy" id="136037"/>
    <lineage>
        <taxon>Eukaryota</taxon>
        <taxon>Metazoa</taxon>
        <taxon>Ecdysozoa</taxon>
        <taxon>Arthropoda</taxon>
        <taxon>Hexapoda</taxon>
        <taxon>Insecta</taxon>
        <taxon>Pterygota</taxon>
        <taxon>Neoptera</taxon>
        <taxon>Polyneoptera</taxon>
        <taxon>Dictyoptera</taxon>
        <taxon>Blattodea</taxon>
        <taxon>Blattoidea</taxon>
        <taxon>Termitoidae</taxon>
        <taxon>Termopsidae</taxon>
        <taxon>Zootermopsis</taxon>
    </lineage>
</organism>
<gene>
    <name evidence="3" type="ORF">L798_09963</name>
</gene>
<dbReference type="PANTHER" id="PTHR21052:SF0">
    <property type="entry name" value="ALPHA-KETOGLUTARATE-DEPENDENT DIOXYGENASE ALKB HOMOLOG 7, MITOCHONDRIAL"/>
    <property type="match status" value="1"/>
</dbReference>
<dbReference type="Pfam" id="PF13532">
    <property type="entry name" value="2OG-FeII_Oxy_2"/>
    <property type="match status" value="1"/>
</dbReference>
<keyword evidence="4" id="KW-1185">Reference proteome</keyword>
<dbReference type="Gene3D" id="2.60.120.590">
    <property type="entry name" value="Alpha-ketoglutarate-dependent dioxygenase AlkB-like"/>
    <property type="match status" value="1"/>
</dbReference>
<proteinExistence type="predicted"/>
<protein>
    <submittedName>
        <fullName evidence="3">Alkylated DNA repair protein alkB-like protein 7</fullName>
    </submittedName>
</protein>
<dbReference type="eggNOG" id="KOG4176">
    <property type="taxonomic scope" value="Eukaryota"/>
</dbReference>
<dbReference type="OrthoDB" id="28127at2759"/>
<sequence>MRLNCLVEPFRTYIRQYNSVTVKYTTCKKSRKVLISYNHAQNAEESCSKEYMRFGEGYNASKETMMHDMRVVADFLTEEDERSLFEEIEPYMRRLRYEFDHWDDAIHGYRETERLNWNPQNTGILQRVRDAAFPPGTPQLSLVHILDLAEKGVIKPHIDSARFCGNTIAGLSLLSDSVMRLVHERNKEQVVDILLKRRSLYIMKKTARYEFTHEILGSANSKFGEQIIPRGRRISIICRNEPDNTVEN</sequence>
<feature type="domain" description="Alpha-ketoglutarate-dependent dioxygenase AlkB-like" evidence="2">
    <location>
        <begin position="115"/>
        <end position="239"/>
    </location>
</feature>
<dbReference type="GO" id="GO:0005759">
    <property type="term" value="C:mitochondrial matrix"/>
    <property type="evidence" value="ECO:0007669"/>
    <property type="project" value="TreeGrafter"/>
</dbReference>
<dbReference type="InParanoid" id="A0A067QZY7"/>
<name>A0A067QZY7_ZOONE</name>
<dbReference type="EMBL" id="KK852808">
    <property type="protein sequence ID" value="KDR16017.1"/>
    <property type="molecule type" value="Genomic_DNA"/>
</dbReference>
<evidence type="ECO:0000259" key="2">
    <source>
        <dbReference type="Pfam" id="PF13532"/>
    </source>
</evidence>
<accession>A0A067QZY7</accession>
<dbReference type="InterPro" id="IPR037151">
    <property type="entry name" value="AlkB-like_sf"/>
</dbReference>
<dbReference type="FunCoup" id="A0A067QZY7">
    <property type="interactions" value="584"/>
</dbReference>
<dbReference type="InterPro" id="IPR027450">
    <property type="entry name" value="AlkB-like"/>
</dbReference>